<evidence type="ECO:0008006" key="3">
    <source>
        <dbReference type="Google" id="ProtNLM"/>
    </source>
</evidence>
<sequence length="332" mass="36988">MEKNFFRHKVLPPGITAGGLRRESHIIDACAQLSDSLFLDIQLVPTEPDGTITISAQFCAVRWKLQQSSVYINERREILDRQATVLVNQSKPGFWVLKAGLTYIVFGTAVDSTPPVVRDEDGASRTTSKINWEGVDCSSSIVSGFEACLRIEGTSELAKLQLPNFQHRPVSQLPDSYDGNLIFELPPSSPDELSKKGGVLVGMDRGNDCWLWTKCITTSAQIGGRKSLYSVNKIRCVGSLKCKNDSCVYLLSEEVANMIDWPDKVHREKPYDVCEIVPLKSHVCGHCNTPPRCVSSCPAKMYYILPKQKLDIDEVLKMSRVAIHNGQHSHPR</sequence>
<accession>A0ABD3IH33</accession>
<dbReference type="Proteomes" id="UP001633002">
    <property type="component" value="Unassembled WGS sequence"/>
</dbReference>
<keyword evidence="2" id="KW-1185">Reference proteome</keyword>
<proteinExistence type="predicted"/>
<dbReference type="AlphaFoldDB" id="A0ABD3IH33"/>
<comment type="caution">
    <text evidence="1">The sequence shown here is derived from an EMBL/GenBank/DDBJ whole genome shotgun (WGS) entry which is preliminary data.</text>
</comment>
<reference evidence="1 2" key="1">
    <citation type="submission" date="2024-09" db="EMBL/GenBank/DDBJ databases">
        <title>Chromosome-scale assembly of Riccia sorocarpa.</title>
        <authorList>
            <person name="Paukszto L."/>
        </authorList>
    </citation>
    <scope>NUCLEOTIDE SEQUENCE [LARGE SCALE GENOMIC DNA]</scope>
    <source>
        <strain evidence="1">LP-2024</strain>
        <tissue evidence="1">Aerial parts of the thallus</tissue>
    </source>
</reference>
<evidence type="ECO:0000313" key="1">
    <source>
        <dbReference type="EMBL" id="KAL3702429.1"/>
    </source>
</evidence>
<protein>
    <recommendedName>
        <fullName evidence="3">4Fe-4S ferredoxin-type domain-containing protein</fullName>
    </recommendedName>
</protein>
<organism evidence="1 2">
    <name type="scientific">Riccia sorocarpa</name>
    <dbReference type="NCBI Taxonomy" id="122646"/>
    <lineage>
        <taxon>Eukaryota</taxon>
        <taxon>Viridiplantae</taxon>
        <taxon>Streptophyta</taxon>
        <taxon>Embryophyta</taxon>
        <taxon>Marchantiophyta</taxon>
        <taxon>Marchantiopsida</taxon>
        <taxon>Marchantiidae</taxon>
        <taxon>Marchantiales</taxon>
        <taxon>Ricciaceae</taxon>
        <taxon>Riccia</taxon>
    </lineage>
</organism>
<gene>
    <name evidence="1" type="ORF">R1sor_020451</name>
</gene>
<evidence type="ECO:0000313" key="2">
    <source>
        <dbReference type="Proteomes" id="UP001633002"/>
    </source>
</evidence>
<dbReference type="EMBL" id="JBJQOH010000001">
    <property type="protein sequence ID" value="KAL3702429.1"/>
    <property type="molecule type" value="Genomic_DNA"/>
</dbReference>
<name>A0ABD3IH33_9MARC</name>